<comment type="subcellular location">
    <subcellularLocation>
        <location evidence="1">Membrane</location>
        <topology evidence="1">Multi-pass membrane protein</topology>
    </subcellularLocation>
</comment>
<feature type="region of interest" description="Disordered" evidence="5">
    <location>
        <begin position="1"/>
        <end position="22"/>
    </location>
</feature>
<dbReference type="PANTHER" id="PTHR11785">
    <property type="entry name" value="AMINO ACID TRANSPORTER"/>
    <property type="match status" value="1"/>
</dbReference>
<evidence type="ECO:0000313" key="7">
    <source>
        <dbReference type="EMBL" id="TXT07147.1"/>
    </source>
</evidence>
<reference evidence="7 8" key="1">
    <citation type="journal article" date="2019" name="PLoS Genet.">
        <title>Convergent evolution of linked mating-type loci in basidiomycete fungi.</title>
        <authorList>
            <person name="Sun S."/>
            <person name="Coelho M.A."/>
            <person name="Heitman J."/>
            <person name="Nowrousian M."/>
        </authorList>
    </citation>
    <scope>NUCLEOTIDE SEQUENCE [LARGE SCALE GENOMIC DNA]</scope>
    <source>
        <strain evidence="7 8">CBS 4282</strain>
    </source>
</reference>
<protein>
    <recommendedName>
        <fullName evidence="9">Amino acid permease/ SLC12A domain-containing protein</fullName>
    </recommendedName>
</protein>
<proteinExistence type="predicted"/>
<feature type="transmembrane region" description="Helical" evidence="6">
    <location>
        <begin position="417"/>
        <end position="436"/>
    </location>
</feature>
<evidence type="ECO:0000256" key="5">
    <source>
        <dbReference type="SAM" id="MobiDB-lite"/>
    </source>
</evidence>
<keyword evidence="8" id="KW-1185">Reference proteome</keyword>
<dbReference type="AlphaFoldDB" id="A0A7D8Z3U8"/>
<feature type="transmembrane region" description="Helical" evidence="6">
    <location>
        <begin position="166"/>
        <end position="188"/>
    </location>
</feature>
<accession>A0A7D8Z3U8</accession>
<evidence type="ECO:0000256" key="1">
    <source>
        <dbReference type="ARBA" id="ARBA00004141"/>
    </source>
</evidence>
<feature type="transmembrane region" description="Helical" evidence="6">
    <location>
        <begin position="442"/>
        <end position="463"/>
    </location>
</feature>
<keyword evidence="2 6" id="KW-0812">Transmembrane</keyword>
<dbReference type="InterPro" id="IPR002293">
    <property type="entry name" value="AA/rel_permease1"/>
</dbReference>
<keyword evidence="3 6" id="KW-1133">Transmembrane helix</keyword>
<evidence type="ECO:0000256" key="2">
    <source>
        <dbReference type="ARBA" id="ARBA00022692"/>
    </source>
</evidence>
<evidence type="ECO:0000256" key="4">
    <source>
        <dbReference type="ARBA" id="ARBA00023136"/>
    </source>
</evidence>
<dbReference type="Pfam" id="PF13520">
    <property type="entry name" value="AA_permease_2"/>
    <property type="match status" value="1"/>
</dbReference>
<sequence length="594" mass="63590">MLRSTTAPTPPSRVLSPSSSIEQSPTATLRALELEQGLTSGHGAPPRRERSGTISSITGFEFEHALLPLSLSGEEEEVHQEHKHVTLLHCMALVVGMQVGSGIFSSPGVVVASVGSVGASLVVWLISGLLAWTGASSFAELGCAIPLSGGAQAYLAYAYGPMASCLYTWSAVSTLKPGSGAIIALIFGEYVNRMIYHAIAGEDGKVPEWTFKVTATIGIMLVAALLSISPRFGANSAVVLTTIKIGSLVFVSVLGLLYALKHGAGPSFSGGHIFQGSSKNPGAYAIALYSGLWAFDGWDQCSFIGGEMKNPNKDLPRALHSSMTIVVLLFLAANVSYFVVLDKDTVASSNTVALDFGRVTIGRLGAVVFSTVVAISCFGALNTSFYTTSRLISAAARDHFLPEWFARLHPTRRTPDHAMLLNVGLTTFFVIFGGGFRKLLNFFSVTSWTLYLATVLGLIYLRIKEPHLERPYKTWITTPITFCCVALFLLLMPIFAAPWEALAAFCFMAAGIPMYYLTASSRAPSAGYARVDGAPTQGVLATAWNALSSDVAYFLPGRWGDALANRQTAPVSSAIDREERRGMLSENVEMTERH</sequence>
<feature type="transmembrane region" description="Helical" evidence="6">
    <location>
        <begin position="318"/>
        <end position="340"/>
    </location>
</feature>
<dbReference type="EMBL" id="QKWK01000009">
    <property type="protein sequence ID" value="TXT07147.1"/>
    <property type="molecule type" value="Genomic_DNA"/>
</dbReference>
<feature type="transmembrane region" description="Helical" evidence="6">
    <location>
        <begin position="234"/>
        <end position="260"/>
    </location>
</feature>
<evidence type="ECO:0000256" key="6">
    <source>
        <dbReference type="SAM" id="Phobius"/>
    </source>
</evidence>
<gene>
    <name evidence="7" type="ORF">VHUM_03317</name>
</gene>
<evidence type="ECO:0000313" key="8">
    <source>
        <dbReference type="Proteomes" id="UP000473826"/>
    </source>
</evidence>
<feature type="transmembrane region" description="Helical" evidence="6">
    <location>
        <begin position="360"/>
        <end position="381"/>
    </location>
</feature>
<evidence type="ECO:0000256" key="3">
    <source>
        <dbReference type="ARBA" id="ARBA00022989"/>
    </source>
</evidence>
<evidence type="ECO:0008006" key="9">
    <source>
        <dbReference type="Google" id="ProtNLM"/>
    </source>
</evidence>
<dbReference type="GO" id="GO:0015179">
    <property type="term" value="F:L-amino acid transmembrane transporter activity"/>
    <property type="evidence" value="ECO:0007669"/>
    <property type="project" value="TreeGrafter"/>
</dbReference>
<keyword evidence="4 6" id="KW-0472">Membrane</keyword>
<dbReference type="Gene3D" id="1.20.1740.10">
    <property type="entry name" value="Amino acid/polyamine transporter I"/>
    <property type="match status" value="1"/>
</dbReference>
<dbReference type="OrthoDB" id="5982228at2759"/>
<dbReference type="InterPro" id="IPR050598">
    <property type="entry name" value="AminoAcid_Transporter"/>
</dbReference>
<dbReference type="Proteomes" id="UP000473826">
    <property type="component" value="Unassembled WGS sequence"/>
</dbReference>
<feature type="transmembrane region" description="Helical" evidence="6">
    <location>
        <begin position="475"/>
        <end position="495"/>
    </location>
</feature>
<feature type="transmembrane region" description="Helical" evidence="6">
    <location>
        <begin position="209"/>
        <end position="228"/>
    </location>
</feature>
<name>A0A7D8Z3U8_VANHU</name>
<feature type="transmembrane region" description="Helical" evidence="6">
    <location>
        <begin position="110"/>
        <end position="131"/>
    </location>
</feature>
<comment type="caution">
    <text evidence="7">The sequence shown here is derived from an EMBL/GenBank/DDBJ whole genome shotgun (WGS) entry which is preliminary data.</text>
</comment>
<dbReference type="GO" id="GO:0016020">
    <property type="term" value="C:membrane"/>
    <property type="evidence" value="ECO:0007669"/>
    <property type="project" value="UniProtKB-SubCell"/>
</dbReference>
<dbReference type="PANTHER" id="PTHR11785:SF512">
    <property type="entry name" value="SOBREMESA, ISOFORM B"/>
    <property type="match status" value="1"/>
</dbReference>
<feature type="transmembrane region" description="Helical" evidence="6">
    <location>
        <begin position="501"/>
        <end position="518"/>
    </location>
</feature>
<organism evidence="7 8">
    <name type="scientific">Vanrija humicola</name>
    <name type="common">Yeast</name>
    <name type="synonym">Cryptococcus humicola</name>
    <dbReference type="NCBI Taxonomy" id="5417"/>
    <lineage>
        <taxon>Eukaryota</taxon>
        <taxon>Fungi</taxon>
        <taxon>Dikarya</taxon>
        <taxon>Basidiomycota</taxon>
        <taxon>Agaricomycotina</taxon>
        <taxon>Tremellomycetes</taxon>
        <taxon>Trichosporonales</taxon>
        <taxon>Trichosporonaceae</taxon>
        <taxon>Vanrija</taxon>
    </lineage>
</organism>
<dbReference type="FunFam" id="1.20.1740.10:FF:000042">
    <property type="entry name" value="Similar to amino acid transporter"/>
    <property type="match status" value="1"/>
</dbReference>